<keyword evidence="5" id="KW-1185">Reference proteome</keyword>
<comment type="caution">
    <text evidence="4">The sequence shown here is derived from an EMBL/GenBank/DDBJ whole genome shotgun (WGS) entry which is preliminary data.</text>
</comment>
<organism evidence="4 5">
    <name type="scientific">Ancylobacter defluvii</name>
    <dbReference type="NCBI Taxonomy" id="1282440"/>
    <lineage>
        <taxon>Bacteria</taxon>
        <taxon>Pseudomonadati</taxon>
        <taxon>Pseudomonadota</taxon>
        <taxon>Alphaproteobacteria</taxon>
        <taxon>Hyphomicrobiales</taxon>
        <taxon>Xanthobacteraceae</taxon>
        <taxon>Ancylobacter</taxon>
    </lineage>
</organism>
<evidence type="ECO:0000313" key="5">
    <source>
        <dbReference type="Proteomes" id="UP001143330"/>
    </source>
</evidence>
<dbReference type="RefSeq" id="WP_246547101.1">
    <property type="nucleotide sequence ID" value="NZ_BSFM01000014.1"/>
</dbReference>
<dbReference type="GO" id="GO:0010181">
    <property type="term" value="F:FMN binding"/>
    <property type="evidence" value="ECO:0007669"/>
    <property type="project" value="InterPro"/>
</dbReference>
<keyword evidence="1" id="KW-0285">Flavoprotein</keyword>
<evidence type="ECO:0000256" key="2">
    <source>
        <dbReference type="ARBA" id="ARBA00022643"/>
    </source>
</evidence>
<dbReference type="PANTHER" id="PTHR39201">
    <property type="entry name" value="EXPORTED PROTEIN-RELATED"/>
    <property type="match status" value="1"/>
</dbReference>
<dbReference type="InterPro" id="IPR029039">
    <property type="entry name" value="Flavoprotein-like_sf"/>
</dbReference>
<reference evidence="4" key="2">
    <citation type="submission" date="2023-01" db="EMBL/GenBank/DDBJ databases">
        <authorList>
            <person name="Sun Q."/>
            <person name="Evtushenko L."/>
        </authorList>
    </citation>
    <scope>NUCLEOTIDE SEQUENCE</scope>
    <source>
        <strain evidence="4">VKM B-2789</strain>
    </source>
</reference>
<gene>
    <name evidence="4" type="ORF">GCM10017653_27800</name>
</gene>
<dbReference type="EMBL" id="BSFM01000014">
    <property type="protein sequence ID" value="GLK84710.1"/>
    <property type="molecule type" value="Genomic_DNA"/>
</dbReference>
<dbReference type="PANTHER" id="PTHR39201:SF1">
    <property type="entry name" value="FLAVODOXIN-LIKE DOMAIN-CONTAINING PROTEIN"/>
    <property type="match status" value="1"/>
</dbReference>
<dbReference type="Gene3D" id="3.40.50.360">
    <property type="match status" value="1"/>
</dbReference>
<reference evidence="4" key="1">
    <citation type="journal article" date="2014" name="Int. J. Syst. Evol. Microbiol.">
        <title>Complete genome sequence of Corynebacterium casei LMG S-19264T (=DSM 44701T), isolated from a smear-ripened cheese.</title>
        <authorList>
            <consortium name="US DOE Joint Genome Institute (JGI-PGF)"/>
            <person name="Walter F."/>
            <person name="Albersmeier A."/>
            <person name="Kalinowski J."/>
            <person name="Ruckert C."/>
        </authorList>
    </citation>
    <scope>NUCLEOTIDE SEQUENCE</scope>
    <source>
        <strain evidence="4">VKM B-2789</strain>
    </source>
</reference>
<evidence type="ECO:0000313" key="4">
    <source>
        <dbReference type="EMBL" id="GLK84710.1"/>
    </source>
</evidence>
<feature type="domain" description="Flavodoxin-like" evidence="3">
    <location>
        <begin position="45"/>
        <end position="198"/>
    </location>
</feature>
<accession>A0A9W6JZ18</accession>
<dbReference type="SUPFAM" id="SSF52218">
    <property type="entry name" value="Flavoproteins"/>
    <property type="match status" value="1"/>
</dbReference>
<name>A0A9W6JZ18_9HYPH</name>
<dbReference type="InterPro" id="IPR008254">
    <property type="entry name" value="Flavodoxin/NO_synth"/>
</dbReference>
<dbReference type="Proteomes" id="UP001143330">
    <property type="component" value="Unassembled WGS sequence"/>
</dbReference>
<keyword evidence="2" id="KW-0288">FMN</keyword>
<dbReference type="AlphaFoldDB" id="A0A9W6JZ18"/>
<evidence type="ECO:0000259" key="3">
    <source>
        <dbReference type="PROSITE" id="PS50902"/>
    </source>
</evidence>
<evidence type="ECO:0000256" key="1">
    <source>
        <dbReference type="ARBA" id="ARBA00022630"/>
    </source>
</evidence>
<dbReference type="PROSITE" id="PS50902">
    <property type="entry name" value="FLAVODOXIN_LIKE"/>
    <property type="match status" value="1"/>
</dbReference>
<sequence length="201" mass="21732">MDKGNIGAMSRRAALGGALSWPLAAGLTVPAKSAAVRQARGGARILVAYLSRTGNTRVVARQIRRVHDAELFEILPASAYPEDYEETVRQATRERASGYEPPLARNVADIASYDAVFLGFPIWGTSAPATIRSFLSRHDLSGKTLVPFITHGGYGPGDSLAVVAAHAPRARVLDPFVLRADQERETLARVTQWMARIEAPL</sequence>
<protein>
    <submittedName>
        <fullName evidence="4">Flavodoxin</fullName>
    </submittedName>
</protein>
<proteinExistence type="predicted"/>
<dbReference type="Pfam" id="PF12682">
    <property type="entry name" value="Flavodoxin_4"/>
    <property type="match status" value="1"/>
</dbReference>